<evidence type="ECO:0000259" key="3">
    <source>
        <dbReference type="Pfam" id="PF02371"/>
    </source>
</evidence>
<dbReference type="Pfam" id="PF01548">
    <property type="entry name" value="DEDD_Tnp_IS110"/>
    <property type="match status" value="1"/>
</dbReference>
<sequence>MNKDIKYFGIDISHLVFDVTDSDGNYYQFKNSLIGFKKFMKLLDFNSHCVMEATGYYHYQLAYYLQENSVVLSVENPLSVKRFIQMKLSKIKTDKSDSKLICEYAKQVDLKLWQGNSKHQLECLQMTRLLSVYTKQSTMLKNKLHGEAVLGQPSKLVVTSLKRSLRQLKKEIDTIEEKLLLLVNEVHKDILTRLKSIPGIGKKTSLMLVVLTDGFDRFKSGSELCSYAGLTPIIRQSGSSVNGRARISKIGNQKLRNLLFMCSFNACKYNKGCKAIYDRIVAKGKRKKLALIAVCNKLLKQAFAIAKSGLIYDDTYISTLVKN</sequence>
<dbReference type="OrthoDB" id="964423at2"/>
<accession>A0A2S7KV49</accession>
<evidence type="ECO:0000259" key="2">
    <source>
        <dbReference type="Pfam" id="PF01548"/>
    </source>
</evidence>
<protein>
    <submittedName>
        <fullName evidence="4">IS110 family transposase</fullName>
    </submittedName>
</protein>
<dbReference type="Proteomes" id="UP000239522">
    <property type="component" value="Unassembled WGS sequence"/>
</dbReference>
<organism evidence="4 5">
    <name type="scientific">Polaribacter filamentus</name>
    <dbReference type="NCBI Taxonomy" id="53483"/>
    <lineage>
        <taxon>Bacteria</taxon>
        <taxon>Pseudomonadati</taxon>
        <taxon>Bacteroidota</taxon>
        <taxon>Flavobacteriia</taxon>
        <taxon>Flavobacteriales</taxon>
        <taxon>Flavobacteriaceae</taxon>
    </lineage>
</organism>
<dbReference type="NCBIfam" id="NF033542">
    <property type="entry name" value="transpos_IS110"/>
    <property type="match status" value="1"/>
</dbReference>
<dbReference type="EMBL" id="MQUA01000013">
    <property type="protein sequence ID" value="PQB06418.1"/>
    <property type="molecule type" value="Genomic_DNA"/>
</dbReference>
<dbReference type="AlphaFoldDB" id="A0A2S7KV49"/>
<dbReference type="InterPro" id="IPR002525">
    <property type="entry name" value="Transp_IS110-like_N"/>
</dbReference>
<dbReference type="PANTHER" id="PTHR33055:SF3">
    <property type="entry name" value="PUTATIVE TRANSPOSASE FOR IS117-RELATED"/>
    <property type="match status" value="1"/>
</dbReference>
<reference evidence="4 5" key="1">
    <citation type="submission" date="2016-11" db="EMBL/GenBank/DDBJ databases">
        <title>Trade-off between light-utilization and light-protection in marine flavobacteria.</title>
        <authorList>
            <person name="Kumagai Y."/>
        </authorList>
    </citation>
    <scope>NUCLEOTIDE SEQUENCE [LARGE SCALE GENOMIC DNA]</scope>
    <source>
        <strain evidence="4 5">ATCC 700397</strain>
    </source>
</reference>
<name>A0A2S7KV49_9FLAO</name>
<evidence type="ECO:0000256" key="1">
    <source>
        <dbReference type="SAM" id="Coils"/>
    </source>
</evidence>
<dbReference type="Pfam" id="PF02371">
    <property type="entry name" value="Transposase_20"/>
    <property type="match status" value="1"/>
</dbReference>
<dbReference type="InterPro" id="IPR003346">
    <property type="entry name" value="Transposase_20"/>
</dbReference>
<feature type="domain" description="Transposase IS116/IS110/IS902 C-terminal" evidence="3">
    <location>
        <begin position="192"/>
        <end position="277"/>
    </location>
</feature>
<keyword evidence="5" id="KW-1185">Reference proteome</keyword>
<keyword evidence="1" id="KW-0175">Coiled coil</keyword>
<proteinExistence type="predicted"/>
<feature type="coiled-coil region" evidence="1">
    <location>
        <begin position="158"/>
        <end position="185"/>
    </location>
</feature>
<comment type="caution">
    <text evidence="4">The sequence shown here is derived from an EMBL/GenBank/DDBJ whole genome shotgun (WGS) entry which is preliminary data.</text>
</comment>
<evidence type="ECO:0000313" key="5">
    <source>
        <dbReference type="Proteomes" id="UP000239522"/>
    </source>
</evidence>
<feature type="domain" description="Transposase IS110-like N-terminal" evidence="2">
    <location>
        <begin position="9"/>
        <end position="145"/>
    </location>
</feature>
<gene>
    <name evidence="4" type="ORF">BST83_03925</name>
</gene>
<dbReference type="GO" id="GO:0006313">
    <property type="term" value="P:DNA transposition"/>
    <property type="evidence" value="ECO:0007669"/>
    <property type="project" value="InterPro"/>
</dbReference>
<dbReference type="RefSeq" id="WP_104808671.1">
    <property type="nucleotide sequence ID" value="NZ_MQUA01000013.1"/>
</dbReference>
<dbReference type="PANTHER" id="PTHR33055">
    <property type="entry name" value="TRANSPOSASE FOR INSERTION SEQUENCE ELEMENT IS1111A"/>
    <property type="match status" value="1"/>
</dbReference>
<dbReference type="InterPro" id="IPR047650">
    <property type="entry name" value="Transpos_IS110"/>
</dbReference>
<evidence type="ECO:0000313" key="4">
    <source>
        <dbReference type="EMBL" id="PQB06418.1"/>
    </source>
</evidence>
<dbReference type="GO" id="GO:0003677">
    <property type="term" value="F:DNA binding"/>
    <property type="evidence" value="ECO:0007669"/>
    <property type="project" value="InterPro"/>
</dbReference>
<dbReference type="GO" id="GO:0004803">
    <property type="term" value="F:transposase activity"/>
    <property type="evidence" value="ECO:0007669"/>
    <property type="project" value="InterPro"/>
</dbReference>